<comment type="caution">
    <text evidence="1">The sequence shown here is derived from an EMBL/GenBank/DDBJ whole genome shotgun (WGS) entry which is preliminary data.</text>
</comment>
<gene>
    <name evidence="1" type="ORF">ENT08_09215</name>
</gene>
<dbReference type="AlphaFoldDB" id="A0A7V4G9J7"/>
<proteinExistence type="predicted"/>
<sequence length="112" mass="12595">MPANTIRRQVKNFPHYPPTWREGRKLRLPLAAVAIAARIAQLHRQGLTTPEASAKLREGLPNPAKTLHHDPTPLLPALITALEHQSKALERIGKELRLLRQQQKRLAKGKST</sequence>
<evidence type="ECO:0000313" key="1">
    <source>
        <dbReference type="EMBL" id="HGS05892.1"/>
    </source>
</evidence>
<protein>
    <submittedName>
        <fullName evidence="1">Uncharacterized protein</fullName>
    </submittedName>
</protein>
<accession>A0A7V4G9J7</accession>
<reference evidence="1" key="1">
    <citation type="journal article" date="2020" name="mSystems">
        <title>Genome- and Community-Level Interaction Insights into Carbon Utilization and Element Cycling Functions of Hydrothermarchaeota in Hydrothermal Sediment.</title>
        <authorList>
            <person name="Zhou Z."/>
            <person name="Liu Y."/>
            <person name="Xu W."/>
            <person name="Pan J."/>
            <person name="Luo Z.H."/>
            <person name="Li M."/>
        </authorList>
    </citation>
    <scope>NUCLEOTIDE SEQUENCE [LARGE SCALE GENOMIC DNA]</scope>
    <source>
        <strain evidence="1">SpSt-548</strain>
    </source>
</reference>
<dbReference type="EMBL" id="DSXI01000546">
    <property type="protein sequence ID" value="HGS05892.1"/>
    <property type="molecule type" value="Genomic_DNA"/>
</dbReference>
<name>A0A7V4G9J7_9BACT</name>
<organism evidence="1">
    <name type="scientific">Desulfobacca acetoxidans</name>
    <dbReference type="NCBI Taxonomy" id="60893"/>
    <lineage>
        <taxon>Bacteria</taxon>
        <taxon>Pseudomonadati</taxon>
        <taxon>Thermodesulfobacteriota</taxon>
        <taxon>Desulfobaccia</taxon>
        <taxon>Desulfobaccales</taxon>
        <taxon>Desulfobaccaceae</taxon>
        <taxon>Desulfobacca</taxon>
    </lineage>
</organism>